<dbReference type="Pfam" id="PF00211">
    <property type="entry name" value="Guanylate_cyc"/>
    <property type="match status" value="1"/>
</dbReference>
<dbReference type="PROSITE" id="PS50125">
    <property type="entry name" value="GUANYLATE_CYCLASE_2"/>
    <property type="match status" value="1"/>
</dbReference>
<dbReference type="SMART" id="SM01080">
    <property type="entry name" value="CHASE2"/>
    <property type="match status" value="1"/>
</dbReference>
<gene>
    <name evidence="4" type="ORF">PROH_20420</name>
</gene>
<dbReference type="InterPro" id="IPR050697">
    <property type="entry name" value="Adenylyl/Guanylyl_Cyclase_3/4"/>
</dbReference>
<dbReference type="Pfam" id="PF05226">
    <property type="entry name" value="CHASE2"/>
    <property type="match status" value="1"/>
</dbReference>
<reference evidence="4" key="1">
    <citation type="submission" date="2012-04" db="EMBL/GenBank/DDBJ databases">
        <authorList>
            <person name="Borisov I.G."/>
            <person name="Ivanikova N.V."/>
            <person name="Pinevich A.V."/>
        </authorList>
    </citation>
    <scope>NUCLEOTIDE SEQUENCE</scope>
    <source>
        <strain evidence="4">CALU 1027</strain>
    </source>
</reference>
<dbReference type="GO" id="GO:0004016">
    <property type="term" value="F:adenylate cyclase activity"/>
    <property type="evidence" value="ECO:0007669"/>
    <property type="project" value="UniProtKB-ARBA"/>
</dbReference>
<dbReference type="Gene3D" id="3.30.70.1230">
    <property type="entry name" value="Nucleotide cyclase"/>
    <property type="match status" value="1"/>
</dbReference>
<dbReference type="OrthoDB" id="337251at2"/>
<dbReference type="Proteomes" id="UP000034681">
    <property type="component" value="Unassembled WGS sequence"/>
</dbReference>
<dbReference type="eggNOG" id="COG2114">
    <property type="taxonomic scope" value="Bacteria"/>
</dbReference>
<evidence type="ECO:0000313" key="4">
    <source>
        <dbReference type="EMBL" id="KKI98089.1"/>
    </source>
</evidence>
<dbReference type="AlphaFoldDB" id="A0A0M2PP94"/>
<proteinExistence type="inferred from homology"/>
<dbReference type="GO" id="GO:0035556">
    <property type="term" value="P:intracellular signal transduction"/>
    <property type="evidence" value="ECO:0007669"/>
    <property type="project" value="InterPro"/>
</dbReference>
<dbReference type="STRING" id="317619.GCA_000332315_02966"/>
<dbReference type="InterPro" id="IPR001054">
    <property type="entry name" value="A/G_cyclase"/>
</dbReference>
<dbReference type="PANTHER" id="PTHR43081:SF1">
    <property type="entry name" value="ADENYLATE CYCLASE, TERMINAL-DIFFERENTIATION SPECIFIC"/>
    <property type="match status" value="1"/>
</dbReference>
<dbReference type="GO" id="GO:0009190">
    <property type="term" value="P:cyclic nucleotide biosynthetic process"/>
    <property type="evidence" value="ECO:0007669"/>
    <property type="project" value="InterPro"/>
</dbReference>
<feature type="compositionally biased region" description="Low complexity" evidence="2">
    <location>
        <begin position="714"/>
        <end position="728"/>
    </location>
</feature>
<dbReference type="EMBL" id="AJTX02000010">
    <property type="protein sequence ID" value="KKI98089.1"/>
    <property type="molecule type" value="Genomic_DNA"/>
</dbReference>
<evidence type="ECO:0000256" key="2">
    <source>
        <dbReference type="SAM" id="MobiDB-lite"/>
    </source>
</evidence>
<dbReference type="CDD" id="cd07302">
    <property type="entry name" value="CHD"/>
    <property type="match status" value="1"/>
</dbReference>
<dbReference type="InterPro" id="IPR029787">
    <property type="entry name" value="Nucleotide_cyclase"/>
</dbReference>
<organism evidence="4 5">
    <name type="scientific">Prochlorothrix hollandica PCC 9006 = CALU 1027</name>
    <dbReference type="NCBI Taxonomy" id="317619"/>
    <lineage>
        <taxon>Bacteria</taxon>
        <taxon>Bacillati</taxon>
        <taxon>Cyanobacteriota</taxon>
        <taxon>Cyanophyceae</taxon>
        <taxon>Prochlorotrichales</taxon>
        <taxon>Prochlorotrichaceae</taxon>
        <taxon>Prochlorothrix</taxon>
    </lineage>
</organism>
<name>A0A0M2PP94_PROHO</name>
<protein>
    <submittedName>
        <fullName evidence="4">Adenylate cyclase</fullName>
    </submittedName>
</protein>
<feature type="region of interest" description="Disordered" evidence="2">
    <location>
        <begin position="709"/>
        <end position="730"/>
    </location>
</feature>
<dbReference type="eggNOG" id="COG4252">
    <property type="taxonomic scope" value="Bacteria"/>
</dbReference>
<dbReference type="SUPFAM" id="SSF55073">
    <property type="entry name" value="Nucleotide cyclase"/>
    <property type="match status" value="1"/>
</dbReference>
<evidence type="ECO:0000259" key="3">
    <source>
        <dbReference type="PROSITE" id="PS50125"/>
    </source>
</evidence>
<keyword evidence="5" id="KW-1185">Reference proteome</keyword>
<dbReference type="InterPro" id="IPR007890">
    <property type="entry name" value="CHASE2"/>
</dbReference>
<dbReference type="PANTHER" id="PTHR43081">
    <property type="entry name" value="ADENYLATE CYCLASE, TERMINAL-DIFFERENTIATION SPECIFIC-RELATED"/>
    <property type="match status" value="1"/>
</dbReference>
<dbReference type="SMART" id="SM00044">
    <property type="entry name" value="CYCc"/>
    <property type="match status" value="1"/>
</dbReference>
<comment type="similarity">
    <text evidence="1">Belongs to the adenylyl cyclase class-3 family.</text>
</comment>
<accession>A0A0M2PP94</accession>
<comment type="caution">
    <text evidence="4">The sequence shown here is derived from an EMBL/GenBank/DDBJ whole genome shotgun (WGS) entry which is preliminary data.</text>
</comment>
<evidence type="ECO:0000313" key="5">
    <source>
        <dbReference type="Proteomes" id="UP000034681"/>
    </source>
</evidence>
<feature type="domain" description="Guanylate cyclase" evidence="3">
    <location>
        <begin position="448"/>
        <end position="580"/>
    </location>
</feature>
<sequence>MWPWLKKQAWNWRVVLIATPALAGTVIVLRLLGALQVGEWFFYDQFMRLRPDLAQDDRIAIVGVDEGDYRLLQMGQLPDGALADAIAAIQAQNPRAIGLDFYRNLPVEPGHDRLLEVFANSPNLVGIRKVVGESDRETVSGSETLSALNQLGSNDILVDGDSRVRRGLIAVGDSTGEWVASFSVLLADLYLSEEDKGANFIPVGESDWHLQFGDVTLPEFQANDGGYIGADAGGKQILINYRAGSHTFELVSLRQVLQGQLPPDWAKDRIILIGPYSEADKDYFYVPHSSALVGESTPMYGVEIHAQLTSQILSAVLDDRPLLGTWPEWGENLWILAWSGVGATSAWLLRRGNSSSPLHLLKHLGSNLFLVGALVGGSFWFFTENYWIPVLPPLLAGMVSSLTVVGYVAQSAGSIRKTFGRYLSAEIVETLLESPEGLKMGGERRKITILTSDLRGFTATAERLPPEEVIRILNFYLGHMADIITHYRGTIDEFMGDGILVLFGAPTTYGDEAERSVACAIAMQQIMETVNVQMEEWGYSDLDMGIGINTGEVVVGNIGSVKRTKYGVVGSQVNLTYRIESYTTGGQVLLSETTYQELQAAKANLKILGTKEVQPKGVKRPILIYDVAGIGAPYDLVLRRDAEVYQELTTPSAIRYAVLSGKHVDDRLYPAHLISLSRKQALVKLDLGSDFPPELEPLVNLKINLVDPDTTAMDGPTPGSTPTLTPGDPSHDANLGNVSIYTEDIYAKVLEDPAPEGCIYLYFTAKPPIVAQYLNQLSRRVPD</sequence>
<evidence type="ECO:0000256" key="1">
    <source>
        <dbReference type="ARBA" id="ARBA00005381"/>
    </source>
</evidence>
<dbReference type="RefSeq" id="WP_017713234.1">
    <property type="nucleotide sequence ID" value="NZ_KB235939.1"/>
</dbReference>